<dbReference type="AlphaFoldDB" id="A0A934S9J9"/>
<evidence type="ECO:0000313" key="2">
    <source>
        <dbReference type="EMBL" id="MBK1883754.1"/>
    </source>
</evidence>
<dbReference type="RefSeq" id="WP_200272221.1">
    <property type="nucleotide sequence ID" value="NZ_JAENIJ010000027.1"/>
</dbReference>
<evidence type="ECO:0000313" key="3">
    <source>
        <dbReference type="Proteomes" id="UP000603141"/>
    </source>
</evidence>
<feature type="region of interest" description="Disordered" evidence="1">
    <location>
        <begin position="49"/>
        <end position="76"/>
    </location>
</feature>
<name>A0A934S9J9_9BACT</name>
<proteinExistence type="predicted"/>
<gene>
    <name evidence="2" type="ORF">JIN85_15150</name>
</gene>
<sequence length="76" mass="8231">MPTYQYETIPTEDYPEVRAFELKQSMKEAPLSCDPKTGQPVRRVISGGFRPMGLRGRSSPTVAAPSCSHDGGPCCG</sequence>
<evidence type="ECO:0000256" key="1">
    <source>
        <dbReference type="SAM" id="MobiDB-lite"/>
    </source>
</evidence>
<dbReference type="EMBL" id="JAENIJ010000027">
    <property type="protein sequence ID" value="MBK1883754.1"/>
    <property type="molecule type" value="Genomic_DNA"/>
</dbReference>
<protein>
    <submittedName>
        <fullName evidence="2">Zinc ribbon domain-containing protein</fullName>
    </submittedName>
</protein>
<reference evidence="2" key="1">
    <citation type="submission" date="2021-01" db="EMBL/GenBank/DDBJ databases">
        <title>Modified the classification status of verrucomicrobia.</title>
        <authorList>
            <person name="Feng X."/>
        </authorList>
    </citation>
    <scope>NUCLEOTIDE SEQUENCE</scope>
    <source>
        <strain evidence="2">KCTC 22041</strain>
    </source>
</reference>
<comment type="caution">
    <text evidence="2">The sequence shown here is derived from an EMBL/GenBank/DDBJ whole genome shotgun (WGS) entry which is preliminary data.</text>
</comment>
<organism evidence="2 3">
    <name type="scientific">Luteolibacter pohnpeiensis</name>
    <dbReference type="NCBI Taxonomy" id="454153"/>
    <lineage>
        <taxon>Bacteria</taxon>
        <taxon>Pseudomonadati</taxon>
        <taxon>Verrucomicrobiota</taxon>
        <taxon>Verrucomicrobiia</taxon>
        <taxon>Verrucomicrobiales</taxon>
        <taxon>Verrucomicrobiaceae</taxon>
        <taxon>Luteolibacter</taxon>
    </lineage>
</organism>
<dbReference type="Proteomes" id="UP000603141">
    <property type="component" value="Unassembled WGS sequence"/>
</dbReference>
<keyword evidence="3" id="KW-1185">Reference proteome</keyword>
<accession>A0A934S9J9</accession>